<dbReference type="Gene3D" id="3.40.50.1000">
    <property type="entry name" value="HAD superfamily/HAD-like"/>
    <property type="match status" value="1"/>
</dbReference>
<dbReference type="InterPro" id="IPR036412">
    <property type="entry name" value="HAD-like_sf"/>
</dbReference>
<accession>A0A370HLJ3</accession>
<evidence type="ECO:0000313" key="1">
    <source>
        <dbReference type="EMBL" id="RDI59466.1"/>
    </source>
</evidence>
<gene>
    <name evidence="1" type="ORF">DES45_104382</name>
</gene>
<dbReference type="InterPro" id="IPR023198">
    <property type="entry name" value="PGP-like_dom2"/>
</dbReference>
<dbReference type="OrthoDB" id="9807742at2"/>
<dbReference type="EMBL" id="QQBB01000004">
    <property type="protein sequence ID" value="RDI59466.1"/>
    <property type="molecule type" value="Genomic_DNA"/>
</dbReference>
<dbReference type="SUPFAM" id="SSF56784">
    <property type="entry name" value="HAD-like"/>
    <property type="match status" value="1"/>
</dbReference>
<proteinExistence type="predicted"/>
<name>A0A370HLJ3_9HYPH</name>
<dbReference type="CDD" id="cd02603">
    <property type="entry name" value="HAD_sEH-N_like"/>
    <property type="match status" value="1"/>
</dbReference>
<dbReference type="InterPro" id="IPR023214">
    <property type="entry name" value="HAD_sf"/>
</dbReference>
<dbReference type="PANTHER" id="PTHR43611:SF3">
    <property type="entry name" value="FLAVIN MONONUCLEOTIDE HYDROLASE 1, CHLOROPLATIC"/>
    <property type="match status" value="1"/>
</dbReference>
<dbReference type="SFLD" id="SFLDS00003">
    <property type="entry name" value="Haloacid_Dehalogenase"/>
    <property type="match status" value="1"/>
</dbReference>
<dbReference type="SFLD" id="SFLDG01129">
    <property type="entry name" value="C1.5:_HAD__Beta-PGM__Phosphata"/>
    <property type="match status" value="1"/>
</dbReference>
<organism evidence="1 2">
    <name type="scientific">Microvirga subterranea</name>
    <dbReference type="NCBI Taxonomy" id="186651"/>
    <lineage>
        <taxon>Bacteria</taxon>
        <taxon>Pseudomonadati</taxon>
        <taxon>Pseudomonadota</taxon>
        <taxon>Alphaproteobacteria</taxon>
        <taxon>Hyphomicrobiales</taxon>
        <taxon>Methylobacteriaceae</taxon>
        <taxon>Microvirga</taxon>
    </lineage>
</organism>
<dbReference type="RefSeq" id="WP_114770339.1">
    <property type="nucleotide sequence ID" value="NZ_QQBB01000004.1"/>
</dbReference>
<protein>
    <submittedName>
        <fullName evidence="1">2-haloacid dehalogenase</fullName>
    </submittedName>
</protein>
<sequence>MSEKPTIVVFDVGNVLLRWDPRNLYRKLFDDADRMEWFLSTVCTSDWNVEQDRGRDWDEAVAILVKDYPDHEAPIRAFHERWHETVSGVFEENVALLGRLQEAGVPTYCITNFSGAKFVEAKQRFPFLASFDGVVVSGDERLLKPDPEIYHLLLRRYDLNAPDCIFIDDSKANVEAAREVGMQAIQYAEPMDLAAELRRYGFPV</sequence>
<dbReference type="Proteomes" id="UP000254925">
    <property type="component" value="Unassembled WGS sequence"/>
</dbReference>
<keyword evidence="2" id="KW-1185">Reference proteome</keyword>
<dbReference type="InterPro" id="IPR006439">
    <property type="entry name" value="HAD-SF_hydro_IA"/>
</dbReference>
<dbReference type="AlphaFoldDB" id="A0A370HLJ3"/>
<dbReference type="Pfam" id="PF00702">
    <property type="entry name" value="Hydrolase"/>
    <property type="match status" value="1"/>
</dbReference>
<reference evidence="1 2" key="1">
    <citation type="submission" date="2018-07" db="EMBL/GenBank/DDBJ databases">
        <title>Genomic Encyclopedia of Type Strains, Phase IV (KMG-IV): sequencing the most valuable type-strain genomes for metagenomic binning, comparative biology and taxonomic classification.</title>
        <authorList>
            <person name="Goeker M."/>
        </authorList>
    </citation>
    <scope>NUCLEOTIDE SEQUENCE [LARGE SCALE GENOMIC DNA]</scope>
    <source>
        <strain evidence="1 2">DSM 14364</strain>
    </source>
</reference>
<comment type="caution">
    <text evidence="1">The sequence shown here is derived from an EMBL/GenBank/DDBJ whole genome shotgun (WGS) entry which is preliminary data.</text>
</comment>
<dbReference type="NCBIfam" id="TIGR01509">
    <property type="entry name" value="HAD-SF-IA-v3"/>
    <property type="match status" value="1"/>
</dbReference>
<dbReference type="Gene3D" id="1.10.150.240">
    <property type="entry name" value="Putative phosphatase, domain 2"/>
    <property type="match status" value="1"/>
</dbReference>
<dbReference type="PANTHER" id="PTHR43611">
    <property type="entry name" value="ALPHA-D-GLUCOSE 1-PHOSPHATE PHOSPHATASE"/>
    <property type="match status" value="1"/>
</dbReference>
<evidence type="ECO:0000313" key="2">
    <source>
        <dbReference type="Proteomes" id="UP000254925"/>
    </source>
</evidence>